<feature type="compositionally biased region" description="Polar residues" evidence="1">
    <location>
        <begin position="160"/>
        <end position="175"/>
    </location>
</feature>
<comment type="caution">
    <text evidence="2">The sequence shown here is derived from an EMBL/GenBank/DDBJ whole genome shotgun (WGS) entry which is preliminary data.</text>
</comment>
<dbReference type="EMBL" id="JBAHYK010000336">
    <property type="protein sequence ID" value="KAL0575094.1"/>
    <property type="molecule type" value="Genomic_DNA"/>
</dbReference>
<proteinExistence type="predicted"/>
<feature type="region of interest" description="Disordered" evidence="1">
    <location>
        <begin position="22"/>
        <end position="61"/>
    </location>
</feature>
<evidence type="ECO:0000313" key="3">
    <source>
        <dbReference type="Proteomes" id="UP001465976"/>
    </source>
</evidence>
<evidence type="ECO:0000313" key="2">
    <source>
        <dbReference type="EMBL" id="KAL0575094.1"/>
    </source>
</evidence>
<feature type="region of interest" description="Disordered" evidence="1">
    <location>
        <begin position="110"/>
        <end position="209"/>
    </location>
</feature>
<protein>
    <submittedName>
        <fullName evidence="2">Uncharacterized protein</fullName>
    </submittedName>
</protein>
<dbReference type="Proteomes" id="UP001465976">
    <property type="component" value="Unassembled WGS sequence"/>
</dbReference>
<name>A0ABR3FIQ8_9AGAR</name>
<feature type="compositionally biased region" description="Low complexity" evidence="1">
    <location>
        <begin position="28"/>
        <end position="46"/>
    </location>
</feature>
<sequence>MVYPAYCSSSSSSVHVLEEDYTHYPPYSNSSSSSSSSSSCCPSSSSARRTPYAETSSERRAHLEFLNQEREREIEEELMIEVQEDQAWSRVSSWVQNQVDNSAFLVMAAAKQEQRQRRRRRASGKEPRTASTLRFSHIPSDEDEDESENDLIARPLSGTKCPTSSSYTPGKTPQCPSLPPCSMTSSKRRRRRRFAVASSTSSLDSIPEE</sequence>
<accession>A0ABR3FIQ8</accession>
<organism evidence="2 3">
    <name type="scientific">Marasmius crinis-equi</name>
    <dbReference type="NCBI Taxonomy" id="585013"/>
    <lineage>
        <taxon>Eukaryota</taxon>
        <taxon>Fungi</taxon>
        <taxon>Dikarya</taxon>
        <taxon>Basidiomycota</taxon>
        <taxon>Agaricomycotina</taxon>
        <taxon>Agaricomycetes</taxon>
        <taxon>Agaricomycetidae</taxon>
        <taxon>Agaricales</taxon>
        <taxon>Marasmiineae</taxon>
        <taxon>Marasmiaceae</taxon>
        <taxon>Marasmius</taxon>
    </lineage>
</organism>
<keyword evidence="3" id="KW-1185">Reference proteome</keyword>
<gene>
    <name evidence="2" type="ORF">V5O48_006870</name>
</gene>
<reference evidence="2 3" key="1">
    <citation type="submission" date="2024-02" db="EMBL/GenBank/DDBJ databases">
        <title>A draft genome for the cacao thread blight pathogen Marasmius crinis-equi.</title>
        <authorList>
            <person name="Cohen S.P."/>
            <person name="Baruah I.K."/>
            <person name="Amoako-Attah I."/>
            <person name="Bukari Y."/>
            <person name="Meinhardt L.W."/>
            <person name="Bailey B.A."/>
        </authorList>
    </citation>
    <scope>NUCLEOTIDE SEQUENCE [LARGE SCALE GENOMIC DNA]</scope>
    <source>
        <strain evidence="2 3">GH-76</strain>
    </source>
</reference>
<evidence type="ECO:0000256" key="1">
    <source>
        <dbReference type="SAM" id="MobiDB-lite"/>
    </source>
</evidence>